<dbReference type="SUPFAM" id="SSF47353">
    <property type="entry name" value="Retrovirus capsid dimerization domain-like"/>
    <property type="match status" value="1"/>
</dbReference>
<feature type="domain" description="CCHC-type" evidence="2">
    <location>
        <begin position="332"/>
        <end position="345"/>
    </location>
</feature>
<accession>A0AA47MAR5</accession>
<proteinExistence type="predicted"/>
<evidence type="ECO:0000259" key="2">
    <source>
        <dbReference type="PROSITE" id="PS50158"/>
    </source>
</evidence>
<dbReference type="GO" id="GO:0008270">
    <property type="term" value="F:zinc ion binding"/>
    <property type="evidence" value="ECO:0007669"/>
    <property type="project" value="UniProtKB-KW"/>
</dbReference>
<keyword evidence="1" id="KW-0863">Zinc-finger</keyword>
<dbReference type="SUPFAM" id="SSF57756">
    <property type="entry name" value="Retrovirus zinc finger-like domains"/>
    <property type="match status" value="1"/>
</dbReference>
<dbReference type="AlphaFoldDB" id="A0AA47MAR5"/>
<dbReference type="InterPro" id="IPR054465">
    <property type="entry name" value="Integrase_p58-like_C"/>
</dbReference>
<dbReference type="Pfam" id="PF02023">
    <property type="entry name" value="SCAN"/>
    <property type="match status" value="1"/>
</dbReference>
<dbReference type="Pfam" id="PF22938">
    <property type="entry name" value="Integrase_p58_C"/>
    <property type="match status" value="1"/>
</dbReference>
<keyword evidence="1" id="KW-0862">Zinc</keyword>
<evidence type="ECO:0000313" key="4">
    <source>
        <dbReference type="Proteomes" id="UP001174136"/>
    </source>
</evidence>
<dbReference type="EMBL" id="JAOPHQ010005125">
    <property type="protein sequence ID" value="KAK0136828.1"/>
    <property type="molecule type" value="Genomic_DNA"/>
</dbReference>
<dbReference type="InterPro" id="IPR003309">
    <property type="entry name" value="SCAN_dom"/>
</dbReference>
<dbReference type="Gene3D" id="4.10.60.10">
    <property type="entry name" value="Zinc finger, CCHC-type"/>
    <property type="match status" value="1"/>
</dbReference>
<dbReference type="PANTHER" id="PTHR46888:SF13">
    <property type="entry name" value="RIBONUCLEASE H"/>
    <property type="match status" value="1"/>
</dbReference>
<dbReference type="PROSITE" id="PS50158">
    <property type="entry name" value="ZF_CCHC"/>
    <property type="match status" value="1"/>
</dbReference>
<organism evidence="3 4">
    <name type="scientific">Merluccius polli</name>
    <name type="common">Benguela hake</name>
    <name type="synonym">Merluccius cadenati</name>
    <dbReference type="NCBI Taxonomy" id="89951"/>
    <lineage>
        <taxon>Eukaryota</taxon>
        <taxon>Metazoa</taxon>
        <taxon>Chordata</taxon>
        <taxon>Craniata</taxon>
        <taxon>Vertebrata</taxon>
        <taxon>Euteleostomi</taxon>
        <taxon>Actinopterygii</taxon>
        <taxon>Neopterygii</taxon>
        <taxon>Teleostei</taxon>
        <taxon>Neoteleostei</taxon>
        <taxon>Acanthomorphata</taxon>
        <taxon>Zeiogadaria</taxon>
        <taxon>Gadariae</taxon>
        <taxon>Gadiformes</taxon>
        <taxon>Gadoidei</taxon>
        <taxon>Merlucciidae</taxon>
        <taxon>Merluccius</taxon>
    </lineage>
</organism>
<dbReference type="InterPro" id="IPR038269">
    <property type="entry name" value="SCAN_sf"/>
</dbReference>
<gene>
    <name evidence="3" type="ORF">N1851_027000</name>
</gene>
<dbReference type="InterPro" id="IPR036875">
    <property type="entry name" value="Znf_CCHC_sf"/>
</dbReference>
<name>A0AA47MAR5_MERPO</name>
<keyword evidence="4" id="KW-1185">Reference proteome</keyword>
<reference evidence="3" key="1">
    <citation type="journal article" date="2023" name="Front. Mar. Sci.">
        <title>A new Merluccius polli reference genome to investigate the effects of global change in West African waters.</title>
        <authorList>
            <person name="Mateo J.L."/>
            <person name="Blanco-Fernandez C."/>
            <person name="Garcia-Vazquez E."/>
            <person name="Machado-Schiaffino G."/>
        </authorList>
    </citation>
    <scope>NUCLEOTIDE SEQUENCE</scope>
    <source>
        <strain evidence="3">C29</strain>
        <tissue evidence="3">Fin</tissue>
    </source>
</reference>
<evidence type="ECO:0000256" key="1">
    <source>
        <dbReference type="PROSITE-ProRule" id="PRU00047"/>
    </source>
</evidence>
<dbReference type="Proteomes" id="UP001174136">
    <property type="component" value="Unassembled WGS sequence"/>
</dbReference>
<evidence type="ECO:0000313" key="3">
    <source>
        <dbReference type="EMBL" id="KAK0136828.1"/>
    </source>
</evidence>
<dbReference type="PANTHER" id="PTHR46888">
    <property type="entry name" value="ZINC KNUCKLE DOMAINCONTAINING PROTEIN-RELATED"/>
    <property type="match status" value="1"/>
</dbReference>
<comment type="caution">
    <text evidence="3">The sequence shown here is derived from an EMBL/GenBank/DDBJ whole genome shotgun (WGS) entry which is preliminary data.</text>
</comment>
<dbReference type="GO" id="GO:0003676">
    <property type="term" value="F:nucleic acid binding"/>
    <property type="evidence" value="ECO:0007669"/>
    <property type="project" value="InterPro"/>
</dbReference>
<dbReference type="Gene3D" id="1.10.4020.10">
    <property type="entry name" value="DNA breaking-rejoining enzymes"/>
    <property type="match status" value="1"/>
</dbReference>
<protein>
    <recommendedName>
        <fullName evidence="2">CCHC-type domain-containing protein</fullName>
    </recommendedName>
</protein>
<dbReference type="InterPro" id="IPR001878">
    <property type="entry name" value="Znf_CCHC"/>
</dbReference>
<keyword evidence="1" id="KW-0479">Metal-binding</keyword>
<sequence>MWPAGRLLPTYVVEGESVIVGASEIEFKPPRTVPRFTPLSPGRSGEDVRLRLRLARLQFEAQEKERDAEYSHRLAVRRMELEMEAEISNRRMVHEVKIKQLELEAAAKAVSTAQPSPMPVRGFEVSRNVALVPQFREAEVDSYFRAFERVATSLEWPTEVWAILLQCKLTGKAQDILSSLSLEDSLSYEAIKTAVLRAYELVPEAYRQKFRAHKKLPRKTFVEFAREKETLFKRWCKASNVLDFNSLSELMLLEEFKNNLSDRLVTYLNEQKVATLAQAAVLADEFVLTHKQAFGTPRNDNRIVLPFAQTPPKMQASPPRPLAPRYNEERECYYCHQMGHIKNDCFMLKCKQSQPNKQPKEVGLVQTLIAPTSMVPDKVCDKLDPSYEPFMLNGQVSLSGSELDQCPVRILRDTGAAQSFILSDVLPFSDESSLGSSVLVQGIEMGFVSVPLHQVHLNCGLAQGVFKVGVCPSLPVRGVTFLLGNDIAGGRVMPVLEVLEHPEVLQPDVLAQKFPEVFSVCAVTRAQARSLGEVVDLSETMFMTELPDTPVFPLVSTQPTDETKRLHEACSVAKESLSAAQSSMKRQFDRKALQRSFQSDDMVLVLLPIPGSSMCARFFGPYSIERRLSDTDYVVRTPDRRRKTRVCHINMLKRYHPRGDMQPERRSVPPLAAVGAAVPAAVSSSPSTLTVSDDGLNGHKVQQQTPRLSNSEMLLNLPSLMPHLSKEQEADMVGLIHNFPCLFGDVPTRTTVLQHDIDVGAAVVGEQVRTGRYPGVYILHHVGLPVVTTLD</sequence>